<keyword evidence="1" id="KW-0732">Signal</keyword>
<dbReference type="EMBL" id="JBHUON010000005">
    <property type="protein sequence ID" value="MFD2864322.1"/>
    <property type="molecule type" value="Genomic_DNA"/>
</dbReference>
<sequence length="206" mass="21911">MKTRIVTLITLATIALSVSVAKASTITNNTDSNSSVPVTVAVNNISKIEASGNVEVYITNGDKDGVKVYDKYFSKNALVQGKDGVLRISSYTKDKLVVLVTVTDLRNITADDNAIIKSYGRLSAIDLNVVLNNNASAQLKLDAFAANFTVNSRATVNLSGSINDYTMNSSQSSTVNKTELVAVNVTENNTTKEAARRLAAQSVASL</sequence>
<gene>
    <name evidence="3" type="ORF">ACFSYC_06435</name>
</gene>
<comment type="caution">
    <text evidence="3">The sequence shown here is derived from an EMBL/GenBank/DDBJ whole genome shotgun (WGS) entry which is preliminary data.</text>
</comment>
<dbReference type="Gene3D" id="2.160.20.120">
    <property type="match status" value="1"/>
</dbReference>
<dbReference type="Proteomes" id="UP001597601">
    <property type="component" value="Unassembled WGS sequence"/>
</dbReference>
<accession>A0ABW5XMD0</accession>
<proteinExistence type="predicted"/>
<dbReference type="InterPro" id="IPR021255">
    <property type="entry name" value="DUF2807"/>
</dbReference>
<evidence type="ECO:0000256" key="1">
    <source>
        <dbReference type="SAM" id="SignalP"/>
    </source>
</evidence>
<feature type="chain" id="PRO_5047542132" evidence="1">
    <location>
        <begin position="24"/>
        <end position="206"/>
    </location>
</feature>
<feature type="domain" description="Putative auto-transporter adhesin head GIN" evidence="2">
    <location>
        <begin position="46"/>
        <end position="202"/>
    </location>
</feature>
<evidence type="ECO:0000313" key="4">
    <source>
        <dbReference type="Proteomes" id="UP001597601"/>
    </source>
</evidence>
<name>A0ABW5XMD0_9SPHI</name>
<reference evidence="4" key="1">
    <citation type="journal article" date="2019" name="Int. J. Syst. Evol. Microbiol.">
        <title>The Global Catalogue of Microorganisms (GCM) 10K type strain sequencing project: providing services to taxonomists for standard genome sequencing and annotation.</title>
        <authorList>
            <consortium name="The Broad Institute Genomics Platform"/>
            <consortium name="The Broad Institute Genome Sequencing Center for Infectious Disease"/>
            <person name="Wu L."/>
            <person name="Ma J."/>
        </authorList>
    </citation>
    <scope>NUCLEOTIDE SEQUENCE [LARGE SCALE GENOMIC DNA]</scope>
    <source>
        <strain evidence="4">KCTC 52232</strain>
    </source>
</reference>
<dbReference type="RefSeq" id="WP_377124732.1">
    <property type="nucleotide sequence ID" value="NZ_JBHUHN010000001.1"/>
</dbReference>
<evidence type="ECO:0000259" key="2">
    <source>
        <dbReference type="Pfam" id="PF10988"/>
    </source>
</evidence>
<feature type="signal peptide" evidence="1">
    <location>
        <begin position="1"/>
        <end position="23"/>
    </location>
</feature>
<dbReference type="Pfam" id="PF10988">
    <property type="entry name" value="DUF2807"/>
    <property type="match status" value="1"/>
</dbReference>
<keyword evidence="4" id="KW-1185">Reference proteome</keyword>
<evidence type="ECO:0000313" key="3">
    <source>
        <dbReference type="EMBL" id="MFD2864322.1"/>
    </source>
</evidence>
<organism evidence="3 4">
    <name type="scientific">Mucilaginibacter antarcticus</name>
    <dbReference type="NCBI Taxonomy" id="1855725"/>
    <lineage>
        <taxon>Bacteria</taxon>
        <taxon>Pseudomonadati</taxon>
        <taxon>Bacteroidota</taxon>
        <taxon>Sphingobacteriia</taxon>
        <taxon>Sphingobacteriales</taxon>
        <taxon>Sphingobacteriaceae</taxon>
        <taxon>Mucilaginibacter</taxon>
    </lineage>
</organism>
<protein>
    <submittedName>
        <fullName evidence="3">GIN domain-containing protein</fullName>
    </submittedName>
</protein>